<dbReference type="InterPro" id="IPR036249">
    <property type="entry name" value="Thioredoxin-like_sf"/>
</dbReference>
<evidence type="ECO:0000256" key="7">
    <source>
        <dbReference type="RuleBase" id="RU000499"/>
    </source>
</evidence>
<evidence type="ECO:0000256" key="3">
    <source>
        <dbReference type="ARBA" id="ARBA00022525"/>
    </source>
</evidence>
<evidence type="ECO:0000256" key="5">
    <source>
        <dbReference type="ARBA" id="ARBA00022729"/>
    </source>
</evidence>
<feature type="region of interest" description="Disordered" evidence="8">
    <location>
        <begin position="1"/>
        <end position="58"/>
    </location>
</feature>
<dbReference type="GO" id="GO:0005576">
    <property type="term" value="C:extracellular region"/>
    <property type="evidence" value="ECO:0007669"/>
    <property type="project" value="UniProtKB-SubCell"/>
</dbReference>
<dbReference type="RefSeq" id="XP_022290800.1">
    <property type="nucleotide sequence ID" value="XM_022435092.1"/>
</dbReference>
<reference evidence="10" key="1">
    <citation type="submission" date="2025-08" db="UniProtKB">
        <authorList>
            <consortium name="RefSeq"/>
        </authorList>
    </citation>
    <scope>IDENTIFICATION</scope>
    <source>
        <tissue evidence="10">Whole sample</tissue>
    </source>
</reference>
<keyword evidence="4 7" id="KW-0575">Peroxidase</keyword>
<dbReference type="InterPro" id="IPR000889">
    <property type="entry name" value="Glutathione_peroxidase"/>
</dbReference>
<gene>
    <name evidence="10" type="primary">LOC111102387</name>
</gene>
<dbReference type="GO" id="GO:0004602">
    <property type="term" value="F:glutathione peroxidase activity"/>
    <property type="evidence" value="ECO:0007669"/>
    <property type="project" value="TreeGrafter"/>
</dbReference>
<dbReference type="KEGG" id="cvn:111102387"/>
<evidence type="ECO:0000256" key="6">
    <source>
        <dbReference type="ARBA" id="ARBA00023002"/>
    </source>
</evidence>
<evidence type="ECO:0000256" key="1">
    <source>
        <dbReference type="ARBA" id="ARBA00004613"/>
    </source>
</evidence>
<protein>
    <recommendedName>
        <fullName evidence="7">Glutathione peroxidase</fullName>
    </recommendedName>
</protein>
<dbReference type="GeneID" id="111102387"/>
<dbReference type="Proteomes" id="UP000694844">
    <property type="component" value="Chromosome 7"/>
</dbReference>
<keyword evidence="6 7" id="KW-0560">Oxidoreductase</keyword>
<sequence length="264" mass="29571">MTSVTTMEKAAAHSLQSPSLKVPHATGTSNGKLHSQSSPSGSPSVRKKATNATGNNMSVKPIPVLSVSSFYELSATLPNGKMDHFEKYHGRVTLVVNMATCDKNTKQELTQLNEFVTSYGHKGLSVMVFPCNQFGKLEPLNNSEIPLFLQNVRPGVKFEPKFTIYSKLDVNGSQAHPVYEYLKVKQPLPQDDDGQIARDLSEICWHPVCRSDVSWNYEKFLVSHDGHPIKRYSHRTLTECIKKDIEASLRRIPKTTREALQLHH</sequence>
<dbReference type="GO" id="GO:0006979">
    <property type="term" value="P:response to oxidative stress"/>
    <property type="evidence" value="ECO:0007669"/>
    <property type="project" value="InterPro"/>
</dbReference>
<evidence type="ECO:0000313" key="10">
    <source>
        <dbReference type="RefSeq" id="XP_022290800.1"/>
    </source>
</evidence>
<dbReference type="AlphaFoldDB" id="A0A8B8AI03"/>
<comment type="similarity">
    <text evidence="2 7">Belongs to the glutathione peroxidase family.</text>
</comment>
<comment type="subcellular location">
    <subcellularLocation>
        <location evidence="1">Secreted</location>
    </subcellularLocation>
</comment>
<keyword evidence="9" id="KW-1185">Reference proteome</keyword>
<dbReference type="PRINTS" id="PR01011">
    <property type="entry name" value="GLUTPROXDASE"/>
</dbReference>
<dbReference type="PANTHER" id="PTHR11592:SF88">
    <property type="entry name" value="GLUTATHIONE PEROXIDASE-RELATED"/>
    <property type="match status" value="1"/>
</dbReference>
<dbReference type="SUPFAM" id="SSF52833">
    <property type="entry name" value="Thioredoxin-like"/>
    <property type="match status" value="1"/>
</dbReference>
<feature type="compositionally biased region" description="Low complexity" evidence="8">
    <location>
        <begin position="35"/>
        <end position="44"/>
    </location>
</feature>
<evidence type="ECO:0000256" key="2">
    <source>
        <dbReference type="ARBA" id="ARBA00006926"/>
    </source>
</evidence>
<keyword evidence="5" id="KW-0732">Signal</keyword>
<keyword evidence="3" id="KW-0964">Secreted</keyword>
<dbReference type="Gene3D" id="3.40.30.10">
    <property type="entry name" value="Glutaredoxin"/>
    <property type="match status" value="1"/>
</dbReference>
<organism evidence="9 10">
    <name type="scientific">Crassostrea virginica</name>
    <name type="common">Eastern oyster</name>
    <dbReference type="NCBI Taxonomy" id="6565"/>
    <lineage>
        <taxon>Eukaryota</taxon>
        <taxon>Metazoa</taxon>
        <taxon>Spiralia</taxon>
        <taxon>Lophotrochozoa</taxon>
        <taxon>Mollusca</taxon>
        <taxon>Bivalvia</taxon>
        <taxon>Autobranchia</taxon>
        <taxon>Pteriomorphia</taxon>
        <taxon>Ostreida</taxon>
        <taxon>Ostreoidea</taxon>
        <taxon>Ostreidae</taxon>
        <taxon>Crassostrea</taxon>
    </lineage>
</organism>
<evidence type="ECO:0000256" key="8">
    <source>
        <dbReference type="SAM" id="MobiDB-lite"/>
    </source>
</evidence>
<evidence type="ECO:0000313" key="9">
    <source>
        <dbReference type="Proteomes" id="UP000694844"/>
    </source>
</evidence>
<accession>A0A8B8AI03</accession>
<dbReference type="PANTHER" id="PTHR11592">
    <property type="entry name" value="GLUTATHIONE PEROXIDASE"/>
    <property type="match status" value="1"/>
</dbReference>
<dbReference type="OrthoDB" id="446890at2759"/>
<dbReference type="PROSITE" id="PS51355">
    <property type="entry name" value="GLUTATHIONE_PEROXID_3"/>
    <property type="match status" value="1"/>
</dbReference>
<proteinExistence type="inferred from homology"/>
<evidence type="ECO:0000256" key="4">
    <source>
        <dbReference type="ARBA" id="ARBA00022559"/>
    </source>
</evidence>
<name>A0A8B8AI03_CRAVI</name>
<dbReference type="CDD" id="cd00340">
    <property type="entry name" value="GSH_Peroxidase"/>
    <property type="match status" value="1"/>
</dbReference>
<dbReference type="Pfam" id="PF00255">
    <property type="entry name" value="GSHPx"/>
    <property type="match status" value="1"/>
</dbReference>